<dbReference type="Gene3D" id="3.90.640.10">
    <property type="entry name" value="Actin, Chain A, domain 4"/>
    <property type="match status" value="2"/>
</dbReference>
<sequence length="414" mass="44123">MRPVIGIDFGTTNSVVAALDATGAVTALTRPTGEVFRSVLAFWSGAGGTLRHAAGPDAIEAYLEDPLDSRLIMSMKSYLAQRSFSETRIFGRSWSLEALIGLFLRELLAPFATGLAGARIVVGRPVRFVGDAPDDALGESRLRAAFASAGFSDVEAGLEPAAAGHRFAEGLDAPATVLVGDFGGGTSDFSVLRFDPGPPRRVAALGHAGVGIAGDAFDYRIIDRLVLPLLGKGGSYTVMGGKALPIPVGWFTSFARWHLLSLMRAPRTLRDIAEVARTAAEPERLRHLIRLIEDEAGYAMYRAVSGVKAELSREDRAQLRFQHADFSIDAEVRRSDFEAWIAPELARIGAAVDAALEDAALPTAQIDRVFLTGGTSLVPAVRALFERRFGAARIVTGGEFVSVAEGLALMGRES</sequence>
<keyword evidence="4" id="KW-1185">Reference proteome</keyword>
<dbReference type="Pfam" id="PF00012">
    <property type="entry name" value="HSP70"/>
    <property type="match status" value="1"/>
</dbReference>
<evidence type="ECO:0000313" key="4">
    <source>
        <dbReference type="Proteomes" id="UP001196870"/>
    </source>
</evidence>
<dbReference type="PANTHER" id="PTHR42749:SF1">
    <property type="entry name" value="CELL SHAPE-DETERMINING PROTEIN MREB"/>
    <property type="match status" value="1"/>
</dbReference>
<dbReference type="Proteomes" id="UP001196870">
    <property type="component" value="Unassembled WGS sequence"/>
</dbReference>
<name>A0ABS5F0A7_9PROT</name>
<organism evidence="3 4">
    <name type="scientific">Plastoroseomonas hellenica</name>
    <dbReference type="NCBI Taxonomy" id="2687306"/>
    <lineage>
        <taxon>Bacteria</taxon>
        <taxon>Pseudomonadati</taxon>
        <taxon>Pseudomonadota</taxon>
        <taxon>Alphaproteobacteria</taxon>
        <taxon>Acetobacterales</taxon>
        <taxon>Acetobacteraceae</taxon>
        <taxon>Plastoroseomonas</taxon>
    </lineage>
</organism>
<dbReference type="InterPro" id="IPR013126">
    <property type="entry name" value="Hsp_70_fam"/>
</dbReference>
<dbReference type="SUPFAM" id="SSF53067">
    <property type="entry name" value="Actin-like ATPase domain"/>
    <property type="match status" value="2"/>
</dbReference>
<dbReference type="Gene3D" id="3.30.420.40">
    <property type="match status" value="3"/>
</dbReference>
<keyword evidence="1" id="KW-0547">Nucleotide-binding</keyword>
<dbReference type="RefSeq" id="WP_211853646.1">
    <property type="nucleotide sequence ID" value="NZ_JAAGBB010000019.1"/>
</dbReference>
<reference evidence="4" key="1">
    <citation type="journal article" date="2021" name="Syst. Appl. Microbiol.">
        <title>Roseomonas hellenica sp. nov., isolated from roots of wild-growing Alkanna tinctoria.</title>
        <authorList>
            <person name="Rat A."/>
            <person name="Naranjo H.D."/>
            <person name="Lebbe L."/>
            <person name="Cnockaert M."/>
            <person name="Krigas N."/>
            <person name="Grigoriadou K."/>
            <person name="Maloupa E."/>
            <person name="Willems A."/>
        </authorList>
    </citation>
    <scope>NUCLEOTIDE SEQUENCE [LARGE SCALE GENOMIC DNA]</scope>
    <source>
        <strain evidence="4">LMG 31523</strain>
    </source>
</reference>
<dbReference type="InterPro" id="IPR042054">
    <property type="entry name" value="YegD-like"/>
</dbReference>
<comment type="caution">
    <text evidence="3">The sequence shown here is derived from an EMBL/GenBank/DDBJ whole genome shotgun (WGS) entry which is preliminary data.</text>
</comment>
<evidence type="ECO:0000256" key="1">
    <source>
        <dbReference type="ARBA" id="ARBA00022741"/>
    </source>
</evidence>
<proteinExistence type="predicted"/>
<dbReference type="CDD" id="cd10231">
    <property type="entry name" value="ASKHA_NBD_HSP70_YegD-like"/>
    <property type="match status" value="1"/>
</dbReference>
<dbReference type="PRINTS" id="PR00301">
    <property type="entry name" value="HEATSHOCK70"/>
</dbReference>
<evidence type="ECO:0000313" key="3">
    <source>
        <dbReference type="EMBL" id="MBR0665974.1"/>
    </source>
</evidence>
<evidence type="ECO:0000256" key="2">
    <source>
        <dbReference type="ARBA" id="ARBA00022840"/>
    </source>
</evidence>
<dbReference type="PANTHER" id="PTHR42749">
    <property type="entry name" value="CELL SHAPE-DETERMINING PROTEIN MREB"/>
    <property type="match status" value="1"/>
</dbReference>
<dbReference type="InterPro" id="IPR043129">
    <property type="entry name" value="ATPase_NBD"/>
</dbReference>
<gene>
    <name evidence="3" type="ORF">GXW71_16565</name>
</gene>
<dbReference type="EMBL" id="JAAGBB010000019">
    <property type="protein sequence ID" value="MBR0665974.1"/>
    <property type="molecule type" value="Genomic_DNA"/>
</dbReference>
<protein>
    <submittedName>
        <fullName evidence="3">Hsp70 family protein</fullName>
    </submittedName>
</protein>
<keyword evidence="2" id="KW-0067">ATP-binding</keyword>
<accession>A0ABS5F0A7</accession>